<accession>A0A1I5SQU7</accession>
<evidence type="ECO:0000313" key="2">
    <source>
        <dbReference type="Proteomes" id="UP000199137"/>
    </source>
</evidence>
<gene>
    <name evidence="1" type="ORF">SAMN05421854_106418</name>
</gene>
<dbReference type="STRING" id="112413.SAMN05421854_106418"/>
<dbReference type="AlphaFoldDB" id="A0A1I5SQU7"/>
<evidence type="ECO:0000313" key="1">
    <source>
        <dbReference type="EMBL" id="SFP73099.1"/>
    </source>
</evidence>
<name>A0A1I5SQU7_9PSEU</name>
<protein>
    <submittedName>
        <fullName evidence="1">Uncharacterized protein</fullName>
    </submittedName>
</protein>
<sequence>MTETWAGAGTDESVRLYRDVRVGDVQPAKKRSNESLGYFARGLDELTSGCRGHAHVVISAVRMRVPAHSGTHLVGRKYVAHPVDAEPQSPLTLVSSVLVTQLPS</sequence>
<organism evidence="1 2">
    <name type="scientific">Amycolatopsis rubida</name>
    <dbReference type="NCBI Taxonomy" id="112413"/>
    <lineage>
        <taxon>Bacteria</taxon>
        <taxon>Bacillati</taxon>
        <taxon>Actinomycetota</taxon>
        <taxon>Actinomycetes</taxon>
        <taxon>Pseudonocardiales</taxon>
        <taxon>Pseudonocardiaceae</taxon>
        <taxon>Amycolatopsis</taxon>
    </lineage>
</organism>
<proteinExistence type="predicted"/>
<dbReference type="EMBL" id="FOWC01000006">
    <property type="protein sequence ID" value="SFP73099.1"/>
    <property type="molecule type" value="Genomic_DNA"/>
</dbReference>
<reference evidence="1 2" key="1">
    <citation type="submission" date="2016-10" db="EMBL/GenBank/DDBJ databases">
        <authorList>
            <person name="de Groot N.N."/>
        </authorList>
    </citation>
    <scope>NUCLEOTIDE SEQUENCE [LARGE SCALE GENOMIC DNA]</scope>
    <source>
        <strain evidence="1 2">DSM 44637</strain>
    </source>
</reference>
<dbReference type="Proteomes" id="UP000199137">
    <property type="component" value="Unassembled WGS sequence"/>
</dbReference>